<dbReference type="EMBL" id="CP014855">
    <property type="protein sequence ID" value="ASJ01308.1"/>
    <property type="molecule type" value="Genomic_DNA"/>
</dbReference>
<dbReference type="RefSeq" id="WP_088885645.1">
    <property type="nucleotide sequence ID" value="NZ_CP014855.1"/>
</dbReference>
<accession>A0A2Z2MH62</accession>
<name>A0A2Z2MH62_THEGO</name>
<dbReference type="AlphaFoldDB" id="A0A2Z2MH62"/>
<dbReference type="InterPro" id="IPR029044">
    <property type="entry name" value="Nucleotide-diphossugar_trans"/>
</dbReference>
<evidence type="ECO:0000259" key="1">
    <source>
        <dbReference type="Pfam" id="PF00535"/>
    </source>
</evidence>
<organism evidence="2 3">
    <name type="scientific">Thermococcus gorgonarius</name>
    <dbReference type="NCBI Taxonomy" id="71997"/>
    <lineage>
        <taxon>Archaea</taxon>
        <taxon>Methanobacteriati</taxon>
        <taxon>Methanobacteriota</taxon>
        <taxon>Thermococci</taxon>
        <taxon>Thermococcales</taxon>
        <taxon>Thermococcaceae</taxon>
        <taxon>Thermococcus</taxon>
    </lineage>
</organism>
<dbReference type="OrthoDB" id="46222at2157"/>
<gene>
    <name evidence="2" type="ORF">A3K92_07345</name>
</gene>
<keyword evidence="3" id="KW-1185">Reference proteome</keyword>
<proteinExistence type="predicted"/>
<dbReference type="SUPFAM" id="SSF53448">
    <property type="entry name" value="Nucleotide-diphospho-sugar transferases"/>
    <property type="match status" value="1"/>
</dbReference>
<dbReference type="PANTHER" id="PTHR43685">
    <property type="entry name" value="GLYCOSYLTRANSFERASE"/>
    <property type="match status" value="1"/>
</dbReference>
<dbReference type="GeneID" id="33332357"/>
<reference evidence="2 3" key="1">
    <citation type="submission" date="2016-03" db="EMBL/GenBank/DDBJ databases">
        <title>Complete genome sequence of Thermococcus gorgonarius.</title>
        <authorList>
            <person name="Oger P.M."/>
        </authorList>
    </citation>
    <scope>NUCLEOTIDE SEQUENCE [LARGE SCALE GENOMIC DNA]</scope>
    <source>
        <strain evidence="2 3">W-12</strain>
    </source>
</reference>
<dbReference type="PANTHER" id="PTHR43685:SF2">
    <property type="entry name" value="GLYCOSYLTRANSFERASE 2-LIKE DOMAIN-CONTAINING PROTEIN"/>
    <property type="match status" value="1"/>
</dbReference>
<dbReference type="Proteomes" id="UP000250134">
    <property type="component" value="Chromosome"/>
</dbReference>
<dbReference type="InterPro" id="IPR050834">
    <property type="entry name" value="Glycosyltransf_2"/>
</dbReference>
<evidence type="ECO:0000313" key="2">
    <source>
        <dbReference type="EMBL" id="ASJ01308.1"/>
    </source>
</evidence>
<feature type="domain" description="Glycosyltransferase 2-like" evidence="1">
    <location>
        <begin position="11"/>
        <end position="177"/>
    </location>
</feature>
<dbReference type="InterPro" id="IPR001173">
    <property type="entry name" value="Glyco_trans_2-like"/>
</dbReference>
<sequence length="291" mass="34273">MKDLNDVTVGLKTFYRPEKLEMTLRSLVGLGVKKVIVADDGPEDPQKEKIYETMSELLPLEVLKLPYDAGLGYGRARIVERCRTKYLLIIDDDMVVPKNVFLLKEILKKDKKLGGVSGIWNEYGKIKSGGGHNLFYKNGYLIRYVPEKLEVVGEIPYIYFDFIANSALFRMKALKDYTWDENYVINFEHLDFYWGHKQLGKWKFAVTPAVVFKHYPGGNKTYKKFRFSKERYRRSKEYFLKKWGLKGVINIQMDFLLQNLSLKSALWLWAKKHAPFPLLPYMMKIEERWPR</sequence>
<protein>
    <recommendedName>
        <fullName evidence="1">Glycosyltransferase 2-like domain-containing protein</fullName>
    </recommendedName>
</protein>
<evidence type="ECO:0000313" key="3">
    <source>
        <dbReference type="Proteomes" id="UP000250134"/>
    </source>
</evidence>
<dbReference type="KEGG" id="tgg:A3K92_07345"/>
<dbReference type="CDD" id="cd00761">
    <property type="entry name" value="Glyco_tranf_GTA_type"/>
    <property type="match status" value="1"/>
</dbReference>
<dbReference type="Gene3D" id="3.90.550.10">
    <property type="entry name" value="Spore Coat Polysaccharide Biosynthesis Protein SpsA, Chain A"/>
    <property type="match status" value="1"/>
</dbReference>
<dbReference type="Pfam" id="PF00535">
    <property type="entry name" value="Glycos_transf_2"/>
    <property type="match status" value="1"/>
</dbReference>